<reference evidence="1 2" key="1">
    <citation type="submission" date="2016-03" db="EMBL/GenBank/DDBJ databases">
        <title>EvidentialGene: Evidence-directed Construction of Genes on Genomes.</title>
        <authorList>
            <person name="Gilbert D.G."/>
            <person name="Choi J.-H."/>
            <person name="Mockaitis K."/>
            <person name="Colbourne J."/>
            <person name="Pfrender M."/>
        </authorList>
    </citation>
    <scope>NUCLEOTIDE SEQUENCE [LARGE SCALE GENOMIC DNA]</scope>
    <source>
        <strain evidence="1 2">Xinb3</strain>
        <tissue evidence="1">Complete organism</tissue>
    </source>
</reference>
<sequence length="76" mass="8557">ISGRFWSLDLQIPGATTGTAYKLQEVVEVDPLEVEDKLQRPNADVMFVSHWNILPGIAPTESNDCLINSIQWPYDL</sequence>
<evidence type="ECO:0000313" key="2">
    <source>
        <dbReference type="Proteomes" id="UP000076858"/>
    </source>
</evidence>
<name>A0A162BSC6_9CRUS</name>
<organism evidence="1 2">
    <name type="scientific">Daphnia magna</name>
    <dbReference type="NCBI Taxonomy" id="35525"/>
    <lineage>
        <taxon>Eukaryota</taxon>
        <taxon>Metazoa</taxon>
        <taxon>Ecdysozoa</taxon>
        <taxon>Arthropoda</taxon>
        <taxon>Crustacea</taxon>
        <taxon>Branchiopoda</taxon>
        <taxon>Diplostraca</taxon>
        <taxon>Cladocera</taxon>
        <taxon>Anomopoda</taxon>
        <taxon>Daphniidae</taxon>
        <taxon>Daphnia</taxon>
    </lineage>
</organism>
<comment type="caution">
    <text evidence="1">The sequence shown here is derived from an EMBL/GenBank/DDBJ whole genome shotgun (WGS) entry which is preliminary data.</text>
</comment>
<dbReference type="EMBL" id="LRGB01023550">
    <property type="protein sequence ID" value="KZR96830.1"/>
    <property type="molecule type" value="Genomic_DNA"/>
</dbReference>
<gene>
    <name evidence="1" type="ORF">APZ42_008616</name>
</gene>
<dbReference type="Proteomes" id="UP000076858">
    <property type="component" value="Unassembled WGS sequence"/>
</dbReference>
<feature type="non-terminal residue" evidence="1">
    <location>
        <position position="1"/>
    </location>
</feature>
<proteinExistence type="predicted"/>
<dbReference type="AlphaFoldDB" id="A0A162BSC6"/>
<protein>
    <submittedName>
        <fullName evidence="1">Uncharacterized protein</fullName>
    </submittedName>
</protein>
<accession>A0A162BSC6</accession>
<keyword evidence="2" id="KW-1185">Reference proteome</keyword>
<evidence type="ECO:0000313" key="1">
    <source>
        <dbReference type="EMBL" id="KZR96830.1"/>
    </source>
</evidence>